<evidence type="ECO:0000313" key="2">
    <source>
        <dbReference type="EMBL" id="GAA4422516.1"/>
    </source>
</evidence>
<evidence type="ECO:0008006" key="4">
    <source>
        <dbReference type="Google" id="ProtNLM"/>
    </source>
</evidence>
<organism evidence="2 3">
    <name type="scientific">Georgenia halophila</name>
    <dbReference type="NCBI Taxonomy" id="620889"/>
    <lineage>
        <taxon>Bacteria</taxon>
        <taxon>Bacillati</taxon>
        <taxon>Actinomycetota</taxon>
        <taxon>Actinomycetes</taxon>
        <taxon>Micrococcales</taxon>
        <taxon>Bogoriellaceae</taxon>
        <taxon>Georgenia</taxon>
    </lineage>
</organism>
<keyword evidence="1" id="KW-1133">Transmembrane helix</keyword>
<reference evidence="3" key="1">
    <citation type="journal article" date="2019" name="Int. J. Syst. Evol. Microbiol.">
        <title>The Global Catalogue of Microorganisms (GCM) 10K type strain sequencing project: providing services to taxonomists for standard genome sequencing and annotation.</title>
        <authorList>
            <consortium name="The Broad Institute Genomics Platform"/>
            <consortium name="The Broad Institute Genome Sequencing Center for Infectious Disease"/>
            <person name="Wu L."/>
            <person name="Ma J."/>
        </authorList>
    </citation>
    <scope>NUCLEOTIDE SEQUENCE [LARGE SCALE GENOMIC DNA]</scope>
    <source>
        <strain evidence="3">JCM 17810</strain>
    </source>
</reference>
<name>A0ABP8L5B7_9MICO</name>
<dbReference type="Proteomes" id="UP001500622">
    <property type="component" value="Unassembled WGS sequence"/>
</dbReference>
<dbReference type="EMBL" id="BAABGN010000007">
    <property type="protein sequence ID" value="GAA4422516.1"/>
    <property type="molecule type" value="Genomic_DNA"/>
</dbReference>
<evidence type="ECO:0000313" key="3">
    <source>
        <dbReference type="Proteomes" id="UP001500622"/>
    </source>
</evidence>
<proteinExistence type="predicted"/>
<dbReference type="Pfam" id="PF14248">
    <property type="entry name" value="DUF4345"/>
    <property type="match status" value="1"/>
</dbReference>
<feature type="transmembrane region" description="Helical" evidence="1">
    <location>
        <begin position="50"/>
        <end position="70"/>
    </location>
</feature>
<dbReference type="RefSeq" id="WP_345215831.1">
    <property type="nucleotide sequence ID" value="NZ_BAABGN010000007.1"/>
</dbReference>
<keyword evidence="1" id="KW-0812">Transmembrane</keyword>
<comment type="caution">
    <text evidence="2">The sequence shown here is derived from an EMBL/GenBank/DDBJ whole genome shotgun (WGS) entry which is preliminary data.</text>
</comment>
<feature type="transmembrane region" description="Helical" evidence="1">
    <location>
        <begin position="12"/>
        <end position="30"/>
    </location>
</feature>
<gene>
    <name evidence="2" type="ORF">GCM10023169_17080</name>
</gene>
<protein>
    <recommendedName>
        <fullName evidence="4">DUF4345 domain-containing protein</fullName>
    </recommendedName>
</protein>
<keyword evidence="1" id="KW-0472">Membrane</keyword>
<sequence>MGSETKGAILRGLMWSMAGTAALTGTLVMTRGHRGIPGSTTAPDASTDSVLRFYSVIWATQAAVFGRAAARRTLDRGELDRLAVITAAGGAARALAWRSSGRPHPLFRVLTVQELAMPVVVRLLR</sequence>
<evidence type="ECO:0000256" key="1">
    <source>
        <dbReference type="SAM" id="Phobius"/>
    </source>
</evidence>
<dbReference type="InterPro" id="IPR025597">
    <property type="entry name" value="DUF4345"/>
</dbReference>
<accession>A0ABP8L5B7</accession>
<keyword evidence="3" id="KW-1185">Reference proteome</keyword>